<proteinExistence type="predicted"/>
<name>A0A0G2HZR8_9EURO</name>
<sequence length="192" mass="21594">MTTQIFSLPEGDLRRAATESKRVRDHNEKWALGFRDLKCSTIGPYISHPVKDSGYTRVRPVLKSTYHKSIRVEMNRKFADTKAHFSYVVDQVLNDDHNHSDSSSDSDNVPDCSEAANDPNVFYSFDAPTGPSQGTDILGAALANAVEKFETKETEKVAREYEFVAFEESTSHHGDGYMADDDDFEFISRADL</sequence>
<dbReference type="OrthoDB" id="5153521at2759"/>
<reference evidence="2" key="1">
    <citation type="journal article" date="2015" name="PLoS Genet.">
        <title>The dynamic genome and transcriptome of the human fungal pathogen Blastomyces and close relative Emmonsia.</title>
        <authorList>
            <person name="Munoz J.F."/>
            <person name="Gauthier G.M."/>
            <person name="Desjardins C.A."/>
            <person name="Gallo J.E."/>
            <person name="Holder J."/>
            <person name="Sullivan T.D."/>
            <person name="Marty A.J."/>
            <person name="Carmen J.C."/>
            <person name="Chen Z."/>
            <person name="Ding L."/>
            <person name="Gujja S."/>
            <person name="Magrini V."/>
            <person name="Misas E."/>
            <person name="Mitreva M."/>
            <person name="Priest M."/>
            <person name="Saif S."/>
            <person name="Whiston E.A."/>
            <person name="Young S."/>
            <person name="Zeng Q."/>
            <person name="Goldman W.E."/>
            <person name="Mardis E.R."/>
            <person name="Taylor J.W."/>
            <person name="McEwen J.G."/>
            <person name="Clay O.K."/>
            <person name="Klein B.S."/>
            <person name="Cuomo C.A."/>
        </authorList>
    </citation>
    <scope>NUCLEOTIDE SEQUENCE [LARGE SCALE GENOMIC DNA]</scope>
    <source>
        <strain evidence="2">UAMH 3008</strain>
    </source>
</reference>
<evidence type="ECO:0000313" key="2">
    <source>
        <dbReference type="Proteomes" id="UP000034164"/>
    </source>
</evidence>
<dbReference type="VEuPathDB" id="FungiDB:EMCG_01857"/>
<comment type="caution">
    <text evidence="1">The sequence shown here is derived from an EMBL/GenBank/DDBJ whole genome shotgun (WGS) entry which is preliminary data.</text>
</comment>
<dbReference type="Proteomes" id="UP000034164">
    <property type="component" value="Unassembled WGS sequence"/>
</dbReference>
<dbReference type="AlphaFoldDB" id="A0A0G2HZR8"/>
<gene>
    <name evidence="1" type="ORF">EMCG_01857</name>
</gene>
<organism evidence="1 2">
    <name type="scientific">[Emmonsia] crescens</name>
    <dbReference type="NCBI Taxonomy" id="73230"/>
    <lineage>
        <taxon>Eukaryota</taxon>
        <taxon>Fungi</taxon>
        <taxon>Dikarya</taxon>
        <taxon>Ascomycota</taxon>
        <taxon>Pezizomycotina</taxon>
        <taxon>Eurotiomycetes</taxon>
        <taxon>Eurotiomycetidae</taxon>
        <taxon>Onygenales</taxon>
        <taxon>Ajellomycetaceae</taxon>
        <taxon>Emergomyces</taxon>
    </lineage>
</organism>
<dbReference type="EMBL" id="LCZI01000917">
    <property type="protein sequence ID" value="KKZ63837.1"/>
    <property type="molecule type" value="Genomic_DNA"/>
</dbReference>
<evidence type="ECO:0000313" key="1">
    <source>
        <dbReference type="EMBL" id="KKZ63837.1"/>
    </source>
</evidence>
<protein>
    <submittedName>
        <fullName evidence="1">Uncharacterized protein</fullName>
    </submittedName>
</protein>
<accession>A0A0G2HZR8</accession>